<protein>
    <submittedName>
        <fullName evidence="1">1057_t:CDS:1</fullName>
    </submittedName>
</protein>
<evidence type="ECO:0000313" key="1">
    <source>
        <dbReference type="EMBL" id="CAG8739208.1"/>
    </source>
</evidence>
<gene>
    <name evidence="1" type="ORF">ALEPTO_LOCUS12895</name>
</gene>
<evidence type="ECO:0000313" key="2">
    <source>
        <dbReference type="Proteomes" id="UP000789508"/>
    </source>
</evidence>
<dbReference type="EMBL" id="CAJVPS010034394">
    <property type="protein sequence ID" value="CAG8739208.1"/>
    <property type="molecule type" value="Genomic_DNA"/>
</dbReference>
<sequence length="49" mass="5270">LEVAREVRGHISEETTKFGSLGISDMRDAGNDIIGKCTKIGLVKGEKIP</sequence>
<comment type="caution">
    <text evidence="1">The sequence shown here is derived from an EMBL/GenBank/DDBJ whole genome shotgun (WGS) entry which is preliminary data.</text>
</comment>
<dbReference type="Proteomes" id="UP000789508">
    <property type="component" value="Unassembled WGS sequence"/>
</dbReference>
<feature type="non-terminal residue" evidence="1">
    <location>
        <position position="1"/>
    </location>
</feature>
<feature type="non-terminal residue" evidence="1">
    <location>
        <position position="49"/>
    </location>
</feature>
<name>A0A9N9ILL8_9GLOM</name>
<proteinExistence type="predicted"/>
<organism evidence="1 2">
    <name type="scientific">Ambispora leptoticha</name>
    <dbReference type="NCBI Taxonomy" id="144679"/>
    <lineage>
        <taxon>Eukaryota</taxon>
        <taxon>Fungi</taxon>
        <taxon>Fungi incertae sedis</taxon>
        <taxon>Mucoromycota</taxon>
        <taxon>Glomeromycotina</taxon>
        <taxon>Glomeromycetes</taxon>
        <taxon>Archaeosporales</taxon>
        <taxon>Ambisporaceae</taxon>
        <taxon>Ambispora</taxon>
    </lineage>
</organism>
<reference evidence="1" key="1">
    <citation type="submission" date="2021-06" db="EMBL/GenBank/DDBJ databases">
        <authorList>
            <person name="Kallberg Y."/>
            <person name="Tangrot J."/>
            <person name="Rosling A."/>
        </authorList>
    </citation>
    <scope>NUCLEOTIDE SEQUENCE</scope>
    <source>
        <strain evidence="1">FL130A</strain>
    </source>
</reference>
<accession>A0A9N9ILL8</accession>
<keyword evidence="2" id="KW-1185">Reference proteome</keyword>
<dbReference type="AlphaFoldDB" id="A0A9N9ILL8"/>